<dbReference type="CDD" id="cd23934">
    <property type="entry name" value="AGPR_1_C"/>
    <property type="match status" value="1"/>
</dbReference>
<evidence type="ECO:0000313" key="9">
    <source>
        <dbReference type="Proteomes" id="UP001597036"/>
    </source>
</evidence>
<keyword evidence="3 5" id="KW-0521">NADP</keyword>
<comment type="subcellular location">
    <subcellularLocation>
        <location evidence="5">Cytoplasm</location>
    </subcellularLocation>
</comment>
<dbReference type="PANTHER" id="PTHR32338:SF10">
    <property type="entry name" value="N-ACETYL-GAMMA-GLUTAMYL-PHOSPHATE REDUCTASE, CHLOROPLASTIC-RELATED"/>
    <property type="match status" value="1"/>
</dbReference>
<dbReference type="InterPro" id="IPR000706">
    <property type="entry name" value="AGPR_type-1"/>
</dbReference>
<evidence type="ECO:0000256" key="4">
    <source>
        <dbReference type="ARBA" id="ARBA00023002"/>
    </source>
</evidence>
<evidence type="ECO:0000256" key="5">
    <source>
        <dbReference type="HAMAP-Rule" id="MF_00150"/>
    </source>
</evidence>
<proteinExistence type="inferred from homology"/>
<dbReference type="EMBL" id="JBHTHQ010000021">
    <property type="protein sequence ID" value="MFD0705238.1"/>
    <property type="molecule type" value="Genomic_DNA"/>
</dbReference>
<dbReference type="InterPro" id="IPR050085">
    <property type="entry name" value="AGPR"/>
</dbReference>
<evidence type="ECO:0000256" key="6">
    <source>
        <dbReference type="PROSITE-ProRule" id="PRU10010"/>
    </source>
</evidence>
<keyword evidence="2 5" id="KW-0028">Amino-acid biosynthesis</keyword>
<dbReference type="GO" id="GO:0003942">
    <property type="term" value="F:N-acetyl-gamma-glutamyl-phosphate reductase activity"/>
    <property type="evidence" value="ECO:0007669"/>
    <property type="project" value="UniProtKB-EC"/>
</dbReference>
<keyword evidence="1 5" id="KW-0055">Arginine biosynthesis</keyword>
<reference evidence="9" key="1">
    <citation type="journal article" date="2019" name="Int. J. Syst. Evol. Microbiol.">
        <title>The Global Catalogue of Microorganisms (GCM) 10K type strain sequencing project: providing services to taxonomists for standard genome sequencing and annotation.</title>
        <authorList>
            <consortium name="The Broad Institute Genomics Platform"/>
            <consortium name="The Broad Institute Genome Sequencing Center for Infectious Disease"/>
            <person name="Wu L."/>
            <person name="Ma J."/>
        </authorList>
    </citation>
    <scope>NUCLEOTIDE SEQUENCE [LARGE SCALE GENOMIC DNA]</scope>
    <source>
        <strain evidence="9">CCM 8604</strain>
    </source>
</reference>
<feature type="active site" evidence="5 6">
    <location>
        <position position="164"/>
    </location>
</feature>
<comment type="caution">
    <text evidence="8">The sequence shown here is derived from an EMBL/GenBank/DDBJ whole genome shotgun (WGS) entry which is preliminary data.</text>
</comment>
<dbReference type="HAMAP" id="MF_00150">
    <property type="entry name" value="ArgC_type1"/>
    <property type="match status" value="1"/>
</dbReference>
<accession>A0ABW2Y8T9</accession>
<evidence type="ECO:0000256" key="3">
    <source>
        <dbReference type="ARBA" id="ARBA00022857"/>
    </source>
</evidence>
<keyword evidence="4 5" id="KW-0560">Oxidoreductase</keyword>
<dbReference type="InterPro" id="IPR000534">
    <property type="entry name" value="Semialdehyde_DH_NAD-bd"/>
</dbReference>
<organism evidence="8 9">
    <name type="scientific">Alloscardovia venturai</name>
    <dbReference type="NCBI Taxonomy" id="1769421"/>
    <lineage>
        <taxon>Bacteria</taxon>
        <taxon>Bacillati</taxon>
        <taxon>Actinomycetota</taxon>
        <taxon>Actinomycetes</taxon>
        <taxon>Bifidobacteriales</taxon>
        <taxon>Bifidobacteriaceae</taxon>
        <taxon>Alloscardovia</taxon>
    </lineage>
</organism>
<comment type="similarity">
    <text evidence="5">Belongs to the NAGSA dehydrogenase family. Type 1 subfamily.</text>
</comment>
<dbReference type="CDD" id="cd24148">
    <property type="entry name" value="AGPR_1_actinobacAGPR_like"/>
    <property type="match status" value="1"/>
</dbReference>
<dbReference type="EC" id="1.2.1.38" evidence="5"/>
<dbReference type="SUPFAM" id="SSF51735">
    <property type="entry name" value="NAD(P)-binding Rossmann-fold domains"/>
    <property type="match status" value="1"/>
</dbReference>
<evidence type="ECO:0000259" key="7">
    <source>
        <dbReference type="SMART" id="SM00859"/>
    </source>
</evidence>
<dbReference type="InterPro" id="IPR036291">
    <property type="entry name" value="NAD(P)-bd_dom_sf"/>
</dbReference>
<dbReference type="NCBIfam" id="TIGR01850">
    <property type="entry name" value="argC"/>
    <property type="match status" value="1"/>
</dbReference>
<protein>
    <recommendedName>
        <fullName evidence="5">N-acetyl-gamma-glutamyl-phosphate reductase</fullName>
        <shortName evidence="5">AGPR</shortName>
        <ecNumber evidence="5">1.2.1.38</ecNumber>
    </recommendedName>
    <alternativeName>
        <fullName evidence="5">N-acetyl-glutamate semialdehyde dehydrogenase</fullName>
        <shortName evidence="5">NAGSA dehydrogenase</shortName>
    </alternativeName>
</protein>
<dbReference type="SMART" id="SM00859">
    <property type="entry name" value="Semialdhyde_dh"/>
    <property type="match status" value="1"/>
</dbReference>
<evidence type="ECO:0000313" key="8">
    <source>
        <dbReference type="EMBL" id="MFD0705238.1"/>
    </source>
</evidence>
<dbReference type="Gene3D" id="3.40.50.720">
    <property type="entry name" value="NAD(P)-binding Rossmann-like Domain"/>
    <property type="match status" value="1"/>
</dbReference>
<dbReference type="RefSeq" id="WP_377938931.1">
    <property type="nucleotide sequence ID" value="NZ_JBHTHQ010000021.1"/>
</dbReference>
<dbReference type="Gene3D" id="3.30.360.10">
    <property type="entry name" value="Dihydrodipicolinate Reductase, domain 2"/>
    <property type="match status" value="1"/>
</dbReference>
<evidence type="ECO:0000256" key="1">
    <source>
        <dbReference type="ARBA" id="ARBA00022571"/>
    </source>
</evidence>
<gene>
    <name evidence="5 8" type="primary">argC</name>
    <name evidence="8" type="ORF">ACFQY8_05715</name>
</gene>
<evidence type="ECO:0000256" key="2">
    <source>
        <dbReference type="ARBA" id="ARBA00022605"/>
    </source>
</evidence>
<comment type="pathway">
    <text evidence="5">Amino-acid biosynthesis; L-arginine biosynthesis; N(2)-acetyl-L-ornithine from L-glutamate: step 3/4.</text>
</comment>
<keyword evidence="5" id="KW-0963">Cytoplasm</keyword>
<dbReference type="Proteomes" id="UP001597036">
    <property type="component" value="Unassembled WGS sequence"/>
</dbReference>
<dbReference type="InterPro" id="IPR023013">
    <property type="entry name" value="AGPR_AS"/>
</dbReference>
<dbReference type="PROSITE" id="PS01224">
    <property type="entry name" value="ARGC"/>
    <property type="match status" value="1"/>
</dbReference>
<name>A0ABW2Y8T9_9BIFI</name>
<sequence length="377" mass="39780">MHKYSVAVAGATGYAGGEALRILAAHPYCDVTCVAGHTSVGHVMGEFAPHIPQYASLEVQDTTPDVLSGHDVVILALPHGASGKIASELHDVKVVVDLGADHRLEHKNDWDAFYGGDFYDHWTYGMPELVLGDRRKTSREKSDADYRFQRENLHGATHIAGPGCNVTATTLALQPAIAAGLVEKNVTAALAVGYSGAGKSLGKVNLLAAQALGSAQAYSVGGRHRHIPEIKQNFAHAAGLTDDNGLSAHYETSQIKLGFTPVLVPMSRGIMATVSAPLSHKALEMSDAKIREIYLDVYAQQDFMILLPEGVLPATADVIGSNAAHIQVVVDRNAGLLYGFCAIDNLNRGTAGQAIQSLNIALGLPEDAGLTKIGVAP</sequence>
<keyword evidence="9" id="KW-1185">Reference proteome</keyword>
<dbReference type="PANTHER" id="PTHR32338">
    <property type="entry name" value="N-ACETYL-GAMMA-GLUTAMYL-PHOSPHATE REDUCTASE, CHLOROPLASTIC-RELATED-RELATED"/>
    <property type="match status" value="1"/>
</dbReference>
<dbReference type="Pfam" id="PF22698">
    <property type="entry name" value="Semialdhyde_dhC_1"/>
    <property type="match status" value="1"/>
</dbReference>
<comment type="catalytic activity">
    <reaction evidence="5">
        <text>N-acetyl-L-glutamate 5-semialdehyde + phosphate + NADP(+) = N-acetyl-L-glutamyl 5-phosphate + NADPH + H(+)</text>
        <dbReference type="Rhea" id="RHEA:21588"/>
        <dbReference type="ChEBI" id="CHEBI:15378"/>
        <dbReference type="ChEBI" id="CHEBI:29123"/>
        <dbReference type="ChEBI" id="CHEBI:43474"/>
        <dbReference type="ChEBI" id="CHEBI:57783"/>
        <dbReference type="ChEBI" id="CHEBI:57936"/>
        <dbReference type="ChEBI" id="CHEBI:58349"/>
        <dbReference type="EC" id="1.2.1.38"/>
    </reaction>
</comment>
<dbReference type="InterPro" id="IPR058924">
    <property type="entry name" value="AGPR_dimerisation_dom"/>
</dbReference>
<feature type="domain" description="Semialdehyde dehydrogenase NAD-binding" evidence="7">
    <location>
        <begin position="5"/>
        <end position="137"/>
    </location>
</feature>
<dbReference type="SUPFAM" id="SSF55347">
    <property type="entry name" value="Glyceraldehyde-3-phosphate dehydrogenase-like, C-terminal domain"/>
    <property type="match status" value="1"/>
</dbReference>
<dbReference type="Pfam" id="PF01118">
    <property type="entry name" value="Semialdhyde_dh"/>
    <property type="match status" value="1"/>
</dbReference>
<comment type="function">
    <text evidence="5">Catalyzes the NADPH-dependent reduction of N-acetyl-5-glutamyl phosphate to yield N-acetyl-L-glutamate 5-semialdehyde.</text>
</comment>